<evidence type="ECO:0000313" key="2">
    <source>
        <dbReference type="Proteomes" id="UP000827872"/>
    </source>
</evidence>
<accession>A0ACB8EJC1</accession>
<protein>
    <submittedName>
        <fullName evidence="1">Uncharacterized protein</fullName>
    </submittedName>
</protein>
<dbReference type="EMBL" id="CM037616">
    <property type="protein sequence ID" value="KAH7992600.1"/>
    <property type="molecule type" value="Genomic_DNA"/>
</dbReference>
<comment type="caution">
    <text evidence="1">The sequence shown here is derived from an EMBL/GenBank/DDBJ whole genome shotgun (WGS) entry which is preliminary data.</text>
</comment>
<name>A0ACB8EJC1_9SAUR</name>
<gene>
    <name evidence="1" type="ORF">K3G42_024809</name>
</gene>
<organism evidence="1 2">
    <name type="scientific">Sphaerodactylus townsendi</name>
    <dbReference type="NCBI Taxonomy" id="933632"/>
    <lineage>
        <taxon>Eukaryota</taxon>
        <taxon>Metazoa</taxon>
        <taxon>Chordata</taxon>
        <taxon>Craniata</taxon>
        <taxon>Vertebrata</taxon>
        <taxon>Euteleostomi</taxon>
        <taxon>Lepidosauria</taxon>
        <taxon>Squamata</taxon>
        <taxon>Bifurcata</taxon>
        <taxon>Gekkota</taxon>
        <taxon>Sphaerodactylidae</taxon>
        <taxon>Sphaerodactylus</taxon>
    </lineage>
</organism>
<dbReference type="Proteomes" id="UP000827872">
    <property type="component" value="Linkage Group LG03"/>
</dbReference>
<keyword evidence="2" id="KW-1185">Reference proteome</keyword>
<reference evidence="1" key="1">
    <citation type="submission" date="2021-08" db="EMBL/GenBank/DDBJ databases">
        <title>The first chromosome-level gecko genome reveals the dynamic sex chromosomes of Neotropical dwarf geckos (Sphaerodactylidae: Sphaerodactylus).</title>
        <authorList>
            <person name="Pinto B.J."/>
            <person name="Keating S.E."/>
            <person name="Gamble T."/>
        </authorList>
    </citation>
    <scope>NUCLEOTIDE SEQUENCE</scope>
    <source>
        <strain evidence="1">TG3544</strain>
    </source>
</reference>
<sequence length="98" mass="11033">MEILQRKLTERNSAQLDNMGFSIVKKCIHAVETRGINEQGLYRIVGVNSRVQKLLCILMGNLLNSYLCGGVGRGPQQEDWGMNQESAMNMDTSLLKKF</sequence>
<proteinExistence type="predicted"/>
<evidence type="ECO:0000313" key="1">
    <source>
        <dbReference type="EMBL" id="KAH7992600.1"/>
    </source>
</evidence>